<protein>
    <submittedName>
        <fullName evidence="2">Uncharacterized protein</fullName>
    </submittedName>
</protein>
<dbReference type="EMBL" id="CM017882">
    <property type="protein sequence ID" value="KAG1363375.1"/>
    <property type="molecule type" value="Genomic_DNA"/>
</dbReference>
<reference evidence="2" key="2">
    <citation type="submission" date="2019-07" db="EMBL/GenBank/DDBJ databases">
        <authorList>
            <person name="Yang Y."/>
            <person name="Bocs S."/>
            <person name="Baudouin L."/>
        </authorList>
    </citation>
    <scope>NUCLEOTIDE SEQUENCE</scope>
    <source>
        <tissue evidence="2">Spear leaf of Hainan Tall coconut</tissue>
    </source>
</reference>
<accession>A0A8K0INS6</accession>
<comment type="caution">
    <text evidence="2">The sequence shown here is derived from an EMBL/GenBank/DDBJ whole genome shotgun (WGS) entry which is preliminary data.</text>
</comment>
<feature type="coiled-coil region" evidence="1">
    <location>
        <begin position="4"/>
        <end position="48"/>
    </location>
</feature>
<keyword evidence="1" id="KW-0175">Coiled coil</keyword>
<proteinExistence type="predicted"/>
<evidence type="ECO:0000313" key="3">
    <source>
        <dbReference type="Proteomes" id="UP000797356"/>
    </source>
</evidence>
<dbReference type="AlphaFoldDB" id="A0A8K0INS6"/>
<evidence type="ECO:0000313" key="2">
    <source>
        <dbReference type="EMBL" id="KAG1363375.1"/>
    </source>
</evidence>
<name>A0A8K0INS6_COCNU</name>
<evidence type="ECO:0000256" key="1">
    <source>
        <dbReference type="SAM" id="Coils"/>
    </source>
</evidence>
<reference evidence="2" key="1">
    <citation type="journal article" date="2017" name="Gigascience">
        <title>The genome draft of coconut (Cocos nucifera).</title>
        <authorList>
            <person name="Xiao Y."/>
            <person name="Xu P."/>
            <person name="Fan H."/>
            <person name="Baudouin L."/>
            <person name="Xia W."/>
            <person name="Bocs S."/>
            <person name="Xu J."/>
            <person name="Li Q."/>
            <person name="Guo A."/>
            <person name="Zhou L."/>
            <person name="Li J."/>
            <person name="Wu Y."/>
            <person name="Ma Z."/>
            <person name="Armero A."/>
            <person name="Issali A.E."/>
            <person name="Liu N."/>
            <person name="Peng M."/>
            <person name="Yang Y."/>
        </authorList>
    </citation>
    <scope>NUCLEOTIDE SEQUENCE</scope>
    <source>
        <tissue evidence="2">Spear leaf of Hainan Tall coconut</tissue>
    </source>
</reference>
<dbReference type="Proteomes" id="UP000797356">
    <property type="component" value="Chromosome 11"/>
</dbReference>
<sequence>MKEAKIVEKLKKQLQKKLAIIEEKNKALMDHQRKANEGEKKLLELLEEVSKIFELETKVKELEKIVASRDDNVAARDKALLVYQRDIERCKATTVRAVEDYNSLEAFQEEVAEASDEAFDYEFVNCKSLLKKLFSDLDLSNITQEMAIQLMSNTPI</sequence>
<organism evidence="2 3">
    <name type="scientific">Cocos nucifera</name>
    <name type="common">Coconut palm</name>
    <dbReference type="NCBI Taxonomy" id="13894"/>
    <lineage>
        <taxon>Eukaryota</taxon>
        <taxon>Viridiplantae</taxon>
        <taxon>Streptophyta</taxon>
        <taxon>Embryophyta</taxon>
        <taxon>Tracheophyta</taxon>
        <taxon>Spermatophyta</taxon>
        <taxon>Magnoliopsida</taxon>
        <taxon>Liliopsida</taxon>
        <taxon>Arecaceae</taxon>
        <taxon>Arecoideae</taxon>
        <taxon>Cocoseae</taxon>
        <taxon>Attaleinae</taxon>
        <taxon>Cocos</taxon>
    </lineage>
</organism>
<keyword evidence="3" id="KW-1185">Reference proteome</keyword>
<gene>
    <name evidence="2" type="ORF">COCNU_11G002020</name>
</gene>